<sequence>MKIFAMIRAELARLTATTMSRVALVALMLVPVLYGGLYLWANQDPYAGLDRVPVALVVADTGTEADGTTTNYGSDVAEQLIDDGTFDWHKVTADTAQAGVADATYDFSVTIPADFSSSIASSSTDSPHQATITLTTNDTNSYLASTIGSQAAQSIRDAIVARVNEQAADQLLIGLSDIRSSLVDAADGAGQLTDGAGTAADGGTSLADGASQLADGTGQLATGAGSLADGTGQVADGASKVADGTGQVASGADALATGAGTLSTGAGSLASGTAQVATGADSLATATGQVADGTAALSQGAASLADGTGKVSAGAAQVAAAAQKVADGTAALNTAAQQASAGVAGAGAVYTAAQTALADQLTADGLSPAQIDEALATLTPIGGTLTQSGAALTQAGTAIATLSTGTTQLAAGAAATATGAQQSADGATTLATGAATASAGARKTADGAATLATGAHQSADGASALATGAGQAASGAATLAAGADQTAAGAATLSSGATSAADGAAALSTGASSAKTGADSLATGASSLSDGLLGLKTGAGTLRDGLTNGVNSIPDTDAATRDLQGSTIADPVDLQKAAVTSAGTYGAGLAPFFASLAGWIGIYALFLIVKPVSRRAITALHSPLKITLAGWLTPGILGLLQMAALFGILTGVLHFEVHNPVGTYAMMGLAAMTFAAIILALNVWLGSVGQFVGLVLMVIQLVTAGGTFPWQTLPAPLAFLHHVMPMSYAVDGIRQLMYGGNPATALNDAGVLLLWLTGALVLAAIGVVRMTHFRTLRDLKPSLIG</sequence>
<evidence type="ECO:0000256" key="5">
    <source>
        <dbReference type="SAM" id="Phobius"/>
    </source>
</evidence>
<dbReference type="InterPro" id="IPR017501">
    <property type="entry name" value="Phage_infect_YhgE_C"/>
</dbReference>
<dbReference type="KEGG" id="cart:PA27867_3247"/>
<feature type="transmembrane region" description="Helical" evidence="5">
    <location>
        <begin position="749"/>
        <end position="768"/>
    </location>
</feature>
<proteinExistence type="predicted"/>
<dbReference type="Gene3D" id="2.150.10.10">
    <property type="entry name" value="Serralysin-like metalloprotease, C-terminal"/>
    <property type="match status" value="1"/>
</dbReference>
<keyword evidence="4 5" id="KW-0472">Membrane</keyword>
<organism evidence="7 8">
    <name type="scientific">Cryobacterium arcticum</name>
    <dbReference type="NCBI Taxonomy" id="670052"/>
    <lineage>
        <taxon>Bacteria</taxon>
        <taxon>Bacillati</taxon>
        <taxon>Actinomycetota</taxon>
        <taxon>Actinomycetes</taxon>
        <taxon>Micrococcales</taxon>
        <taxon>Microbacteriaceae</taxon>
        <taxon>Cryobacterium</taxon>
    </lineage>
</organism>
<feature type="transmembrane region" description="Helical" evidence="5">
    <location>
        <begin position="691"/>
        <end position="710"/>
    </location>
</feature>
<dbReference type="GO" id="GO:0140359">
    <property type="term" value="F:ABC-type transporter activity"/>
    <property type="evidence" value="ECO:0007669"/>
    <property type="project" value="InterPro"/>
</dbReference>
<dbReference type="NCBIfam" id="TIGR03057">
    <property type="entry name" value="xxxLxxG_by_4"/>
    <property type="match status" value="2"/>
</dbReference>
<dbReference type="Proteomes" id="UP000092582">
    <property type="component" value="Chromosome 1"/>
</dbReference>
<evidence type="ECO:0000256" key="4">
    <source>
        <dbReference type="ARBA" id="ARBA00023136"/>
    </source>
</evidence>
<evidence type="ECO:0000259" key="6">
    <source>
        <dbReference type="Pfam" id="PF12698"/>
    </source>
</evidence>
<dbReference type="InterPro" id="IPR051328">
    <property type="entry name" value="T7SS_ABC-Transporter"/>
</dbReference>
<keyword evidence="8" id="KW-1185">Reference proteome</keyword>
<feature type="transmembrane region" description="Helical" evidence="5">
    <location>
        <begin position="585"/>
        <end position="609"/>
    </location>
</feature>
<dbReference type="InterPro" id="IPR023908">
    <property type="entry name" value="xxxLxxG_rpt"/>
</dbReference>
<gene>
    <name evidence="7" type="ORF">PA27867_3247</name>
</gene>
<feature type="transmembrane region" description="Helical" evidence="5">
    <location>
        <begin position="630"/>
        <end position="655"/>
    </location>
</feature>
<feature type="domain" description="ABC-2 type transporter transmembrane" evidence="6">
    <location>
        <begin position="26"/>
        <end position="159"/>
    </location>
</feature>
<dbReference type="InterPro" id="IPR013525">
    <property type="entry name" value="ABC2_TM"/>
</dbReference>
<feature type="domain" description="ABC-2 type transporter transmembrane" evidence="6">
    <location>
        <begin position="583"/>
        <end position="764"/>
    </location>
</feature>
<evidence type="ECO:0000256" key="2">
    <source>
        <dbReference type="ARBA" id="ARBA00022692"/>
    </source>
</evidence>
<feature type="transmembrane region" description="Helical" evidence="5">
    <location>
        <begin position="661"/>
        <end position="684"/>
    </location>
</feature>
<dbReference type="RefSeq" id="WP_066598136.1">
    <property type="nucleotide sequence ID" value="NZ_CP016282.1"/>
</dbReference>
<name>A0A1B1BNF4_9MICO</name>
<evidence type="ECO:0000313" key="8">
    <source>
        <dbReference type="Proteomes" id="UP000092582"/>
    </source>
</evidence>
<dbReference type="PANTHER" id="PTHR43077:SF10">
    <property type="entry name" value="TRANSPORT PERMEASE PROTEIN"/>
    <property type="match status" value="1"/>
</dbReference>
<dbReference type="NCBIfam" id="TIGR03061">
    <property type="entry name" value="pip_yhgE_Nterm"/>
    <property type="match status" value="1"/>
</dbReference>
<dbReference type="EMBL" id="CP016282">
    <property type="protein sequence ID" value="ANP74177.1"/>
    <property type="molecule type" value="Genomic_DNA"/>
</dbReference>
<dbReference type="STRING" id="670052.PA27867_3247"/>
<dbReference type="AlphaFoldDB" id="A0A1B1BNF4"/>
<dbReference type="GO" id="GO:0016020">
    <property type="term" value="C:membrane"/>
    <property type="evidence" value="ECO:0007669"/>
    <property type="project" value="UniProtKB-SubCell"/>
</dbReference>
<keyword evidence="3 5" id="KW-1133">Transmembrane helix</keyword>
<comment type="subcellular location">
    <subcellularLocation>
        <location evidence="1">Membrane</location>
        <topology evidence="1">Multi-pass membrane protein</topology>
    </subcellularLocation>
</comment>
<reference evidence="7 8" key="1">
    <citation type="submission" date="2016-06" db="EMBL/GenBank/DDBJ databases">
        <title>Genome sequencing of Cryobacterium arcticum PAMC 27867.</title>
        <authorList>
            <person name="Lee J."/>
            <person name="Kim O.-S."/>
        </authorList>
    </citation>
    <scope>NUCLEOTIDE SEQUENCE [LARGE SCALE GENOMIC DNA]</scope>
    <source>
        <strain evidence="7 8">PAMC 27867</strain>
    </source>
</reference>
<dbReference type="NCBIfam" id="TIGR03062">
    <property type="entry name" value="pip_yhgE_Cterm"/>
    <property type="match status" value="1"/>
</dbReference>
<dbReference type="Pfam" id="PF12698">
    <property type="entry name" value="ABC2_membrane_3"/>
    <property type="match status" value="2"/>
</dbReference>
<dbReference type="OrthoDB" id="9811483at2"/>
<dbReference type="PANTHER" id="PTHR43077">
    <property type="entry name" value="TRANSPORT PERMEASE YVFS-RELATED"/>
    <property type="match status" value="1"/>
</dbReference>
<dbReference type="InterPro" id="IPR011049">
    <property type="entry name" value="Serralysin-like_metalloprot_C"/>
</dbReference>
<protein>
    <submittedName>
        <fullName evidence="7">Membrane protein</fullName>
    </submittedName>
</protein>
<dbReference type="Gene3D" id="3.40.1710.10">
    <property type="entry name" value="abc type-2 transporter like domain"/>
    <property type="match status" value="1"/>
</dbReference>
<evidence type="ECO:0000313" key="7">
    <source>
        <dbReference type="EMBL" id="ANP74177.1"/>
    </source>
</evidence>
<keyword evidence="2 5" id="KW-0812">Transmembrane</keyword>
<dbReference type="SUPFAM" id="SSF101967">
    <property type="entry name" value="Adhesin YadA, collagen-binding domain"/>
    <property type="match status" value="2"/>
</dbReference>
<dbReference type="InterPro" id="IPR017500">
    <property type="entry name" value="Phage_infect_YhgE_N"/>
</dbReference>
<evidence type="ECO:0000256" key="1">
    <source>
        <dbReference type="ARBA" id="ARBA00004141"/>
    </source>
</evidence>
<accession>A0A1B1BNF4</accession>
<evidence type="ECO:0000256" key="3">
    <source>
        <dbReference type="ARBA" id="ARBA00022989"/>
    </source>
</evidence>
<feature type="transmembrane region" description="Helical" evidence="5">
    <location>
        <begin position="21"/>
        <end position="41"/>
    </location>
</feature>
<dbReference type="PATRIC" id="fig|670052.7.peg.3340"/>